<evidence type="ECO:0000313" key="1">
    <source>
        <dbReference type="EMBL" id="RNA29397.1"/>
    </source>
</evidence>
<comment type="caution">
    <text evidence="1">The sequence shown here is derived from an EMBL/GenBank/DDBJ whole genome shotgun (WGS) entry which is preliminary data.</text>
</comment>
<reference evidence="1 2" key="1">
    <citation type="journal article" date="2018" name="Sci. Rep.">
        <title>Genomic signatures of local adaptation to the degree of environmental predictability in rotifers.</title>
        <authorList>
            <person name="Franch-Gras L."/>
            <person name="Hahn C."/>
            <person name="Garcia-Roger E.M."/>
            <person name="Carmona M.J."/>
            <person name="Serra M."/>
            <person name="Gomez A."/>
        </authorList>
    </citation>
    <scope>NUCLEOTIDE SEQUENCE [LARGE SCALE GENOMIC DNA]</scope>
    <source>
        <strain evidence="1">HYR1</strain>
    </source>
</reference>
<sequence length="73" mass="7770">MAMCNAKAFAEPVIKIITSLASITVPTPTVRALVGTLDMSFPKNLALAKIVSCARVLMRVRETKLDPGSLNAI</sequence>
<evidence type="ECO:0000313" key="2">
    <source>
        <dbReference type="Proteomes" id="UP000276133"/>
    </source>
</evidence>
<protein>
    <submittedName>
        <fullName evidence="1">Uncharacterized protein</fullName>
    </submittedName>
</protein>
<dbReference type="EMBL" id="REGN01002231">
    <property type="protein sequence ID" value="RNA29397.1"/>
    <property type="molecule type" value="Genomic_DNA"/>
</dbReference>
<proteinExistence type="predicted"/>
<keyword evidence="2" id="KW-1185">Reference proteome</keyword>
<dbReference type="Proteomes" id="UP000276133">
    <property type="component" value="Unassembled WGS sequence"/>
</dbReference>
<name>A0A3M7S1E7_BRAPC</name>
<gene>
    <name evidence="1" type="ORF">BpHYR1_037618</name>
</gene>
<organism evidence="1 2">
    <name type="scientific">Brachionus plicatilis</name>
    <name type="common">Marine rotifer</name>
    <name type="synonym">Brachionus muelleri</name>
    <dbReference type="NCBI Taxonomy" id="10195"/>
    <lineage>
        <taxon>Eukaryota</taxon>
        <taxon>Metazoa</taxon>
        <taxon>Spiralia</taxon>
        <taxon>Gnathifera</taxon>
        <taxon>Rotifera</taxon>
        <taxon>Eurotatoria</taxon>
        <taxon>Monogononta</taxon>
        <taxon>Pseudotrocha</taxon>
        <taxon>Ploima</taxon>
        <taxon>Brachionidae</taxon>
        <taxon>Brachionus</taxon>
    </lineage>
</organism>
<dbReference type="AlphaFoldDB" id="A0A3M7S1E7"/>
<accession>A0A3M7S1E7</accession>